<evidence type="ECO:0000313" key="8">
    <source>
        <dbReference type="Proteomes" id="UP000029692"/>
    </source>
</evidence>
<dbReference type="PANTHER" id="PTHR33529:SF6">
    <property type="entry name" value="YJGP_YJGQ FAMILY PERMEASE"/>
    <property type="match status" value="1"/>
</dbReference>
<dbReference type="Pfam" id="PF03739">
    <property type="entry name" value="LptF_LptG"/>
    <property type="match status" value="1"/>
</dbReference>
<dbReference type="eggNOG" id="COG0795">
    <property type="taxonomic scope" value="Bacteria"/>
</dbReference>
<proteinExistence type="predicted"/>
<evidence type="ECO:0000313" key="7">
    <source>
        <dbReference type="EMBL" id="KGE73969.1"/>
    </source>
</evidence>
<dbReference type="InterPro" id="IPR005495">
    <property type="entry name" value="LptG/LptF_permease"/>
</dbReference>
<evidence type="ECO:0000256" key="4">
    <source>
        <dbReference type="ARBA" id="ARBA00022989"/>
    </source>
</evidence>
<protein>
    <recommendedName>
        <fullName evidence="9">Permease</fullName>
    </recommendedName>
</protein>
<keyword evidence="8" id="KW-1185">Reference proteome</keyword>
<dbReference type="STRING" id="1480694.DC28_01995"/>
<evidence type="ECO:0000256" key="2">
    <source>
        <dbReference type="ARBA" id="ARBA00022475"/>
    </source>
</evidence>
<feature type="transmembrane region" description="Helical" evidence="6">
    <location>
        <begin position="21"/>
        <end position="42"/>
    </location>
</feature>
<feature type="transmembrane region" description="Helical" evidence="6">
    <location>
        <begin position="338"/>
        <end position="357"/>
    </location>
</feature>
<name>A0A098R1V9_9SPIO</name>
<feature type="transmembrane region" description="Helical" evidence="6">
    <location>
        <begin position="105"/>
        <end position="125"/>
    </location>
</feature>
<keyword evidence="4 6" id="KW-1133">Transmembrane helix</keyword>
<dbReference type="EMBL" id="JNUP01000001">
    <property type="protein sequence ID" value="KGE73969.1"/>
    <property type="molecule type" value="Genomic_DNA"/>
</dbReference>
<keyword evidence="2" id="KW-1003">Cell membrane</keyword>
<dbReference type="GO" id="GO:0043190">
    <property type="term" value="C:ATP-binding cassette (ABC) transporter complex"/>
    <property type="evidence" value="ECO:0007669"/>
    <property type="project" value="TreeGrafter"/>
</dbReference>
<keyword evidence="3 6" id="KW-0812">Transmembrane</keyword>
<gene>
    <name evidence="7" type="ORF">DC28_01995</name>
</gene>
<sequence length="421" mass="47091">MQSENRRSWSSVLVRYTIKEFLFSFTVAFLFFIVIFFVNQILVIARDRLSENVSIIDTLRLIVFAMPAIVALSFPFGTLLAVLMTTGKLASDNEILALQASGISLPRIFIPLMAVGLLFSGISFVTNDYFLPLGTLRYTQLYQELLFSNSELVLQPNSIQRYDESTIITGDVRSGIVYQVVILDQGEEQTNRIISAETAQIIRNAKQDGVISLSLGGVTIHEADIENPRDYTLTTSDTMVYSILLNQLTSSIRNPSAREMSSLDVYDLILAREGVLQDRWLRADREIALALSRLISAYHSGGDGPQLQGLITQIDDLRNQPRVDRTLQLYKIEFWKKFSIPFACFTFIILGFPVGLIARHNGRAVGFGIGVLFAVVYWALLLGGEALGVQNLRIPPMVAMLFPNVMMVLAGVILYTVKTRR</sequence>
<feature type="transmembrane region" description="Helical" evidence="6">
    <location>
        <begin position="364"/>
        <end position="382"/>
    </location>
</feature>
<accession>A0A098R1V9</accession>
<keyword evidence="5 6" id="KW-0472">Membrane</keyword>
<dbReference type="PANTHER" id="PTHR33529">
    <property type="entry name" value="SLR0882 PROTEIN-RELATED"/>
    <property type="match status" value="1"/>
</dbReference>
<organism evidence="7 8">
    <name type="scientific">Spirochaeta lutea</name>
    <dbReference type="NCBI Taxonomy" id="1480694"/>
    <lineage>
        <taxon>Bacteria</taxon>
        <taxon>Pseudomonadati</taxon>
        <taxon>Spirochaetota</taxon>
        <taxon>Spirochaetia</taxon>
        <taxon>Spirochaetales</taxon>
        <taxon>Spirochaetaceae</taxon>
        <taxon>Spirochaeta</taxon>
    </lineage>
</organism>
<evidence type="ECO:0000256" key="6">
    <source>
        <dbReference type="SAM" id="Phobius"/>
    </source>
</evidence>
<dbReference type="RefSeq" id="WP_037544477.1">
    <property type="nucleotide sequence ID" value="NZ_JNUP01000001.1"/>
</dbReference>
<reference evidence="7 8" key="1">
    <citation type="submission" date="2014-05" db="EMBL/GenBank/DDBJ databases">
        <title>De novo Genome Sequence of Spirocheata sp.</title>
        <authorList>
            <person name="Shivani Y."/>
            <person name="Subhash Y."/>
            <person name="Tushar L."/>
            <person name="Sasikala C."/>
            <person name="Ramana C.V."/>
        </authorList>
    </citation>
    <scope>NUCLEOTIDE SEQUENCE [LARGE SCALE GENOMIC DNA]</scope>
    <source>
        <strain evidence="7 8">JC230</strain>
    </source>
</reference>
<dbReference type="GO" id="GO:0015920">
    <property type="term" value="P:lipopolysaccharide transport"/>
    <property type="evidence" value="ECO:0007669"/>
    <property type="project" value="TreeGrafter"/>
</dbReference>
<evidence type="ECO:0000256" key="3">
    <source>
        <dbReference type="ARBA" id="ARBA00022692"/>
    </source>
</evidence>
<comment type="caution">
    <text evidence="7">The sequence shown here is derived from an EMBL/GenBank/DDBJ whole genome shotgun (WGS) entry which is preliminary data.</text>
</comment>
<dbReference type="AlphaFoldDB" id="A0A098R1V9"/>
<dbReference type="Proteomes" id="UP000029692">
    <property type="component" value="Unassembled WGS sequence"/>
</dbReference>
<feature type="transmembrane region" description="Helical" evidence="6">
    <location>
        <begin position="394"/>
        <end position="417"/>
    </location>
</feature>
<evidence type="ECO:0000256" key="5">
    <source>
        <dbReference type="ARBA" id="ARBA00023136"/>
    </source>
</evidence>
<feature type="transmembrane region" description="Helical" evidence="6">
    <location>
        <begin position="62"/>
        <end position="84"/>
    </location>
</feature>
<evidence type="ECO:0000256" key="1">
    <source>
        <dbReference type="ARBA" id="ARBA00004651"/>
    </source>
</evidence>
<dbReference type="OrthoDB" id="356563at2"/>
<comment type="subcellular location">
    <subcellularLocation>
        <location evidence="1">Cell membrane</location>
        <topology evidence="1">Multi-pass membrane protein</topology>
    </subcellularLocation>
</comment>
<evidence type="ECO:0008006" key="9">
    <source>
        <dbReference type="Google" id="ProtNLM"/>
    </source>
</evidence>